<proteinExistence type="predicted"/>
<dbReference type="Gene3D" id="1.20.150.30">
    <property type="entry name" value="Zincin-like metallopeptidase, N-terminal domain"/>
    <property type="match status" value="1"/>
</dbReference>
<dbReference type="InterPro" id="IPR042271">
    <property type="entry name" value="Zinicin_2_N"/>
</dbReference>
<keyword evidence="3" id="KW-1185">Reference proteome</keyword>
<gene>
    <name evidence="2" type="ORF">GOSPT_034_00370</name>
</gene>
<dbReference type="SUPFAM" id="SSF55486">
    <property type="entry name" value="Metalloproteases ('zincins'), catalytic domain"/>
    <property type="match status" value="1"/>
</dbReference>
<dbReference type="Proteomes" id="UP000005845">
    <property type="component" value="Unassembled WGS sequence"/>
</dbReference>
<reference evidence="2 3" key="1">
    <citation type="submission" date="2012-02" db="EMBL/GenBank/DDBJ databases">
        <title>Whole genome shotgun sequence of Gordonia sputi NBRC 100414.</title>
        <authorList>
            <person name="Yoshida I."/>
            <person name="Hosoyama A."/>
            <person name="Tsuchikane K."/>
            <person name="Katsumata H."/>
            <person name="Yamazaki S."/>
            <person name="Fujita N."/>
        </authorList>
    </citation>
    <scope>NUCLEOTIDE SEQUENCE [LARGE SCALE GENOMIC DNA]</scope>
    <source>
        <strain evidence="2 3">NBRC 100414</strain>
    </source>
</reference>
<feature type="compositionally biased region" description="Basic and acidic residues" evidence="1">
    <location>
        <begin position="26"/>
        <end position="37"/>
    </location>
</feature>
<feature type="compositionally biased region" description="Gly residues" evidence="1">
    <location>
        <begin position="39"/>
        <end position="49"/>
    </location>
</feature>
<dbReference type="Pfam" id="PF10103">
    <property type="entry name" value="Zincin_2"/>
    <property type="match status" value="1"/>
</dbReference>
<dbReference type="AlphaFoldDB" id="H5TXG2"/>
<accession>H5TXG2</accession>
<dbReference type="eggNOG" id="COG5282">
    <property type="taxonomic scope" value="Bacteria"/>
</dbReference>
<organism evidence="2 3">
    <name type="scientific">Gordonia sputi NBRC 100414</name>
    <dbReference type="NCBI Taxonomy" id="1089453"/>
    <lineage>
        <taxon>Bacteria</taxon>
        <taxon>Bacillati</taxon>
        <taxon>Actinomycetota</taxon>
        <taxon>Actinomycetes</taxon>
        <taxon>Mycobacteriales</taxon>
        <taxon>Gordoniaceae</taxon>
        <taxon>Gordonia</taxon>
    </lineage>
</organism>
<feature type="region of interest" description="Disordered" evidence="1">
    <location>
        <begin position="471"/>
        <end position="505"/>
    </location>
</feature>
<dbReference type="InterPro" id="IPR018766">
    <property type="entry name" value="Zinicin_2"/>
</dbReference>
<evidence type="ECO:0000256" key="1">
    <source>
        <dbReference type="SAM" id="MobiDB-lite"/>
    </source>
</evidence>
<evidence type="ECO:0000313" key="2">
    <source>
        <dbReference type="EMBL" id="GAB38170.1"/>
    </source>
</evidence>
<feature type="region of interest" description="Disordered" evidence="1">
    <location>
        <begin position="1"/>
        <end position="58"/>
    </location>
</feature>
<name>H5TXG2_9ACTN</name>
<dbReference type="PANTHER" id="PTHR39420:SF2">
    <property type="entry name" value="HYDROLASE"/>
    <property type="match status" value="1"/>
</dbReference>
<protein>
    <recommendedName>
        <fullName evidence="4">Hydrolase</fullName>
    </recommendedName>
</protein>
<dbReference type="EMBL" id="BAFC01000034">
    <property type="protein sequence ID" value="GAB38170.1"/>
    <property type="molecule type" value="Genomic_DNA"/>
</dbReference>
<comment type="caution">
    <text evidence="2">The sequence shown here is derived from an EMBL/GenBank/DDBJ whole genome shotgun (WGS) entry which is preliminary data.</text>
</comment>
<dbReference type="PANTHER" id="PTHR39420">
    <property type="match status" value="1"/>
</dbReference>
<evidence type="ECO:0008006" key="4">
    <source>
        <dbReference type="Google" id="ProtNLM"/>
    </source>
</evidence>
<dbReference type="NCBIfam" id="TIGR03624">
    <property type="entry name" value="putative hydrolase"/>
    <property type="match status" value="1"/>
</dbReference>
<evidence type="ECO:0000313" key="3">
    <source>
        <dbReference type="Proteomes" id="UP000005845"/>
    </source>
</evidence>
<sequence>MVDSDGTVEPMSDLPFGFSPSGDGDDNNRDKNRDDKGSGASGGASGGGDSAQNPFGFALGGESLDPAALGQVFSQLGSMLSGMGSGGFGFGGQGKASGPVNYDLASNLARQQIGNFTPVLERETNAVTDAVRLADVWLDDATTLPSGVSKSVAWTPVQWLEETMPTWKRLCDPVAQQLSRTWEQNLPPEAAQFAGPMMGMLTQMSGMAFGTQLGQGLGQLAKEVLTSTDIGLPLAPEGEAVLLPEAIAAFAEGLEQPAQEIVVFLAAREAAHLRLFTHVPWLRQRLFATVEEYARGITVDFSGITDLTANIDPAQLFSDPSKLEELMSSSASFEPTTTPEQKAALSRLETLLALVEGWVEQVVSQALSDRIPSTAALTETMRRRRASGGPAEQTFATLVGLELRPRKVREASTLWRQLAEASDINNRDGVWAHPDLMPDADDLDNPAGFIDRVIGGDVGGIDEAIAELERTLAEEAAKDSDDKPESDGERGEDKKDDGKKDDGDA</sequence>